<keyword evidence="3" id="KW-0479">Metal-binding</keyword>
<feature type="chain" id="PRO_5041937036" evidence="8">
    <location>
        <begin position="27"/>
        <end position="565"/>
    </location>
</feature>
<evidence type="ECO:0000313" key="11">
    <source>
        <dbReference type="Proteomes" id="UP000273626"/>
    </source>
</evidence>
<dbReference type="SUPFAM" id="SSF53474">
    <property type="entry name" value="alpha/beta-Hydrolases"/>
    <property type="match status" value="1"/>
</dbReference>
<dbReference type="Proteomes" id="UP000326453">
    <property type="component" value="Chromosome 1"/>
</dbReference>
<keyword evidence="6" id="KW-0106">Calcium</keyword>
<evidence type="ECO:0000256" key="8">
    <source>
        <dbReference type="SAM" id="SignalP"/>
    </source>
</evidence>
<evidence type="ECO:0000313" key="9">
    <source>
        <dbReference type="EMBL" id="QFG37326.1"/>
    </source>
</evidence>
<keyword evidence="11" id="KW-1185">Reference proteome</keyword>
<evidence type="ECO:0000256" key="4">
    <source>
        <dbReference type="ARBA" id="ARBA00022729"/>
    </source>
</evidence>
<dbReference type="EMBL" id="CP044426">
    <property type="protein sequence ID" value="QFG37326.1"/>
    <property type="molecule type" value="Genomic_DNA"/>
</dbReference>
<dbReference type="InterPro" id="IPR011118">
    <property type="entry name" value="Tannase/feruloyl_esterase"/>
</dbReference>
<evidence type="ECO:0000256" key="7">
    <source>
        <dbReference type="ARBA" id="ARBA00023157"/>
    </source>
</evidence>
<keyword evidence="7" id="KW-1015">Disulfide bond</keyword>
<reference evidence="10 11" key="1">
    <citation type="submission" date="2018-10" db="EMBL/GenBank/DDBJ databases">
        <title>Genomic Encyclopedia of Archaeal and Bacterial Type Strains, Phase II (KMG-II): from individual species to whole genera.</title>
        <authorList>
            <person name="Goeker M."/>
        </authorList>
    </citation>
    <scope>NUCLEOTIDE SEQUENCE [LARGE SCALE GENOMIC DNA]</scope>
    <source>
        <strain evidence="11">ATCC 35512 / DSM 2944 / CIP 106514 / LMD 82.5 / NBRC 102493 / NCCB 82005 / GB17</strain>
        <strain evidence="10">DSM 2944</strain>
    </source>
</reference>
<sequence>MSRPKIRSASLLVAALLASLPVGGRAAPADLAVVAPVASCASLAGTDMTGIGGPGSAVTEAVETTSDGVPVCSIIGTLAPKVNFQILLPLESWTQRYLQVGCGGLCGRITLQSGASAGCKVLSDGGFVMAATDMGHTGQDGKWGLDDQQRRDFAYRAQHVTAQAAKTLIRAFYGQDARYSYFNGCSDGGREGLMEAMRFPEDFDGIIAGAPAMLFQVQNTLHHGWLARANTGADGKPILLSDKLPLLHRAVVAACDTADGVRDGLISQPAACSFDPAVLVCKDGPAGDCLTAAEAEVAAKVYDGPRDAVTSAPLTPGQQLPGSELNWQGVFVPDSHDQQPFSAMIVDPVLRYLAFEPARPQMTLDDLHFTIATLDALRPRHPLFDATNPDLSAFQQAGGKLILWHGLADPHIAPANTLALHKAMLEVMGADTLAGFERLYLLPGVSHCSGGEGPSNLDLLTPMMAWVEGDEAPEAILTSSTAAVSSFGQPEGDEGRGGGMAIKDLGIPPLPAMTRPVWPWPATAALRPGADYTKADSWTRGPDAAIVSTRDWPGSDLFAPYTSTE</sequence>
<keyword evidence="5 9" id="KW-0378">Hydrolase</keyword>
<gene>
    <name evidence="10" type="ORF">BDE18_1547</name>
    <name evidence="9" type="ORF">ESD82_14310</name>
</gene>
<dbReference type="EMBL" id="RBLI01000001">
    <property type="protein sequence ID" value="RKS52238.1"/>
    <property type="molecule type" value="Genomic_DNA"/>
</dbReference>
<evidence type="ECO:0000256" key="5">
    <source>
        <dbReference type="ARBA" id="ARBA00022801"/>
    </source>
</evidence>
<evidence type="ECO:0000256" key="1">
    <source>
        <dbReference type="ARBA" id="ARBA00006249"/>
    </source>
</evidence>
<dbReference type="AlphaFoldDB" id="A0AAE6NVH3"/>
<proteinExistence type="inferred from homology"/>
<evidence type="ECO:0000256" key="3">
    <source>
        <dbReference type="ARBA" id="ARBA00022723"/>
    </source>
</evidence>
<keyword evidence="2" id="KW-0719">Serine esterase</keyword>
<dbReference type="RefSeq" id="WP_147428061.1">
    <property type="nucleotide sequence ID" value="NZ_CP044426.1"/>
</dbReference>
<reference evidence="9 12" key="2">
    <citation type="submission" date="2019-01" db="EMBL/GenBank/DDBJ databases">
        <title>Complete Genome Sequence and Annotation of the Paracoccus pantotrophus type strain DSM 2944.</title>
        <authorList>
            <person name="Bockwoldt J.A."/>
            <person name="Zimmermann M."/>
            <person name="Tiso T."/>
            <person name="Blank L.M."/>
        </authorList>
    </citation>
    <scope>NUCLEOTIDE SEQUENCE [LARGE SCALE GENOMIC DNA]</scope>
    <source>
        <strain evidence="9 12">DSM 2944</strain>
    </source>
</reference>
<dbReference type="InterPro" id="IPR029058">
    <property type="entry name" value="AB_hydrolase_fold"/>
</dbReference>
<evidence type="ECO:0000313" key="10">
    <source>
        <dbReference type="EMBL" id="RKS52238.1"/>
    </source>
</evidence>
<accession>A0AAE6NVH3</accession>
<name>A0AAE6NVH3_PARPN</name>
<dbReference type="GeneID" id="51371756"/>
<dbReference type="PANTHER" id="PTHR33938">
    <property type="entry name" value="FERULOYL ESTERASE B-RELATED"/>
    <property type="match status" value="1"/>
</dbReference>
<dbReference type="KEGG" id="ppan:ESD82_14310"/>
<dbReference type="GO" id="GO:0046872">
    <property type="term" value="F:metal ion binding"/>
    <property type="evidence" value="ECO:0007669"/>
    <property type="project" value="UniProtKB-KW"/>
</dbReference>
<evidence type="ECO:0000256" key="2">
    <source>
        <dbReference type="ARBA" id="ARBA00022487"/>
    </source>
</evidence>
<comment type="similarity">
    <text evidence="1">Belongs to the tannase family.</text>
</comment>
<dbReference type="Proteomes" id="UP000273626">
    <property type="component" value="Unassembled WGS sequence"/>
</dbReference>
<dbReference type="GO" id="GO:0052689">
    <property type="term" value="F:carboxylic ester hydrolase activity"/>
    <property type="evidence" value="ECO:0007669"/>
    <property type="project" value="UniProtKB-KW"/>
</dbReference>
<protein>
    <submittedName>
        <fullName evidence="9 10">Feruloyl esterase</fullName>
    </submittedName>
</protein>
<evidence type="ECO:0000256" key="6">
    <source>
        <dbReference type="ARBA" id="ARBA00022837"/>
    </source>
</evidence>
<keyword evidence="4 8" id="KW-0732">Signal</keyword>
<dbReference type="Pfam" id="PF07519">
    <property type="entry name" value="Tannase"/>
    <property type="match status" value="1"/>
</dbReference>
<feature type="signal peptide" evidence="8">
    <location>
        <begin position="1"/>
        <end position="26"/>
    </location>
</feature>
<dbReference type="PANTHER" id="PTHR33938:SF15">
    <property type="entry name" value="FERULOYL ESTERASE B-RELATED"/>
    <property type="match status" value="1"/>
</dbReference>
<organism evidence="9 12">
    <name type="scientific">Paracoccus pantotrophus</name>
    <name type="common">Thiosphaera pantotropha</name>
    <dbReference type="NCBI Taxonomy" id="82367"/>
    <lineage>
        <taxon>Bacteria</taxon>
        <taxon>Pseudomonadati</taxon>
        <taxon>Pseudomonadota</taxon>
        <taxon>Alphaproteobacteria</taxon>
        <taxon>Rhodobacterales</taxon>
        <taxon>Paracoccaceae</taxon>
        <taxon>Paracoccus</taxon>
    </lineage>
</organism>
<evidence type="ECO:0000313" key="12">
    <source>
        <dbReference type="Proteomes" id="UP000326453"/>
    </source>
</evidence>